<keyword evidence="4 9" id="KW-0812">Transmembrane</keyword>
<keyword evidence="7" id="KW-0333">Golgi apparatus</keyword>
<protein>
    <submittedName>
        <fullName evidence="10">SYS1-like protein</fullName>
    </submittedName>
</protein>
<keyword evidence="11" id="KW-1185">Reference proteome</keyword>
<dbReference type="Proteomes" id="UP000002753">
    <property type="component" value="Unassembled WGS sequence"/>
</dbReference>
<dbReference type="InterPro" id="IPR019185">
    <property type="entry name" value="Integral_membrane_SYS1-rel"/>
</dbReference>
<dbReference type="GO" id="GO:0034067">
    <property type="term" value="P:protein localization to Golgi apparatus"/>
    <property type="evidence" value="ECO:0007669"/>
    <property type="project" value="TreeGrafter"/>
</dbReference>
<dbReference type="PANTHER" id="PTHR12952">
    <property type="entry name" value="SYS1"/>
    <property type="match status" value="1"/>
</dbReference>
<proteinExistence type="inferred from homology"/>
<dbReference type="Pfam" id="PF09801">
    <property type="entry name" value="SYS1"/>
    <property type="match status" value="1"/>
</dbReference>
<keyword evidence="5" id="KW-0653">Protein transport</keyword>
<dbReference type="STRING" id="226230.J5S149"/>
<evidence type="ECO:0000313" key="11">
    <source>
        <dbReference type="Proteomes" id="UP000002753"/>
    </source>
</evidence>
<feature type="transmembrane region" description="Helical" evidence="9">
    <location>
        <begin position="165"/>
        <end position="184"/>
    </location>
</feature>
<dbReference type="GO" id="GO:0005802">
    <property type="term" value="C:trans-Golgi network"/>
    <property type="evidence" value="ECO:0007669"/>
    <property type="project" value="TreeGrafter"/>
</dbReference>
<reference evidence="10 11" key="1">
    <citation type="journal article" date="2003" name="Science">
        <title>Finding functional features in Saccharomyces genomes by phylogenetic footprinting.</title>
        <authorList>
            <person name="Cliften P.F."/>
            <person name="Sudarsanam P."/>
            <person name="Desikan A."/>
            <person name="Fulton L."/>
            <person name="Fulton B."/>
            <person name="Majors J."/>
            <person name="Waterston R."/>
            <person name="Cohen B.A."/>
            <person name="Johnston M."/>
        </authorList>
    </citation>
    <scope>NUCLEOTIDE SEQUENCE [LARGE SCALE GENOMIC DNA]</scope>
    <source>
        <strain evidence="11">ATCC MYA-4449 / AS 2.2408 / CBS 8840 / NBRC 1802 / NCYC 2889</strain>
    </source>
</reference>
<dbReference type="AlphaFoldDB" id="J5S149"/>
<sequence length="236" mass="27631">MFCVTSCKEMIFRKARRYIHTSEGRIKSLVRGNMFSIRRYLRVPNELKPSQIFKQDSLSPSKIGLQIVLLQIFYYTTATILFYCWAKLAGYDLEIKDWLFSWKNIEFTNACGLSLSLLWLLDSLICVFFLTVIVGRSKLAWDFAITIHAINFIVVFFYTWEFPTFSWFFLQILSSLILIFLGTWTTRWRELRDTFFEGLVDPNEGGNQLVASSQEYNDRTIAGQSPIQLKDLESQI</sequence>
<evidence type="ECO:0000256" key="3">
    <source>
        <dbReference type="ARBA" id="ARBA00022448"/>
    </source>
</evidence>
<dbReference type="PANTHER" id="PTHR12952:SF0">
    <property type="entry name" value="PROTEIN SYS1 HOMOLOG"/>
    <property type="match status" value="1"/>
</dbReference>
<evidence type="ECO:0000256" key="7">
    <source>
        <dbReference type="ARBA" id="ARBA00023034"/>
    </source>
</evidence>
<evidence type="ECO:0000256" key="2">
    <source>
        <dbReference type="ARBA" id="ARBA00008160"/>
    </source>
</evidence>
<reference evidence="11" key="2">
    <citation type="journal article" date="2011" name="G3 (Bethesda)">
        <title>The awesome power of yeast evolutionary genetics: New genome sequences and strain resources for the Saccharomyces sensu stricto genus.</title>
        <authorList>
            <person name="Scannell D.R."/>
            <person name="Zill O.A."/>
            <person name="Rokas A."/>
            <person name="Payen C."/>
            <person name="Dunham M.J."/>
            <person name="Eisen M.B."/>
            <person name="Rine J."/>
            <person name="Johnston M."/>
            <person name="Hittinger C.T."/>
        </authorList>
    </citation>
    <scope>GENOME REANNOTATION</scope>
    <source>
        <strain evidence="11">ATCC MYA-4449 / AS 2.2408 / CBS 8840 / NBRC 1802 / NCYC 2889</strain>
    </source>
</reference>
<organism evidence="10 11">
    <name type="scientific">Saccharomyces kudriavzevii (strain ATCC MYA-4449 / AS 2.2408 / CBS 8840 / NBRC 1802 / NCYC 2889)</name>
    <name type="common">Yeast</name>
    <dbReference type="NCBI Taxonomy" id="226230"/>
    <lineage>
        <taxon>Eukaryota</taxon>
        <taxon>Fungi</taxon>
        <taxon>Dikarya</taxon>
        <taxon>Ascomycota</taxon>
        <taxon>Saccharomycotina</taxon>
        <taxon>Saccharomycetes</taxon>
        <taxon>Saccharomycetales</taxon>
        <taxon>Saccharomycetaceae</taxon>
        <taxon>Saccharomyces</taxon>
    </lineage>
</organism>
<feature type="transmembrane region" description="Helical" evidence="9">
    <location>
        <begin position="107"/>
        <end position="132"/>
    </location>
</feature>
<comment type="subcellular location">
    <subcellularLocation>
        <location evidence="1">Golgi apparatus membrane</location>
        <topology evidence="1">Multi-pass membrane protein</topology>
    </subcellularLocation>
</comment>
<dbReference type="GO" id="GO:0043001">
    <property type="term" value="P:Golgi to plasma membrane protein transport"/>
    <property type="evidence" value="ECO:0007669"/>
    <property type="project" value="TreeGrafter"/>
</dbReference>
<feature type="transmembrane region" description="Helical" evidence="9">
    <location>
        <begin position="139"/>
        <end position="159"/>
    </location>
</feature>
<keyword evidence="6 9" id="KW-1133">Transmembrane helix</keyword>
<dbReference type="EMBL" id="AACI03000799">
    <property type="protein sequence ID" value="EJT43446.1"/>
    <property type="molecule type" value="Genomic_DNA"/>
</dbReference>
<evidence type="ECO:0000313" key="10">
    <source>
        <dbReference type="EMBL" id="EJT43446.1"/>
    </source>
</evidence>
<evidence type="ECO:0000256" key="4">
    <source>
        <dbReference type="ARBA" id="ARBA00022692"/>
    </source>
</evidence>
<dbReference type="HOGENOM" id="CLU_081382_1_0_1"/>
<name>J5S149_SACK1</name>
<comment type="caution">
    <text evidence="10">The sequence shown here is derived from an EMBL/GenBank/DDBJ whole genome shotgun (WGS) entry which is preliminary data.</text>
</comment>
<evidence type="ECO:0000256" key="6">
    <source>
        <dbReference type="ARBA" id="ARBA00022989"/>
    </source>
</evidence>
<evidence type="ECO:0000256" key="8">
    <source>
        <dbReference type="ARBA" id="ARBA00023136"/>
    </source>
</evidence>
<evidence type="ECO:0000256" key="1">
    <source>
        <dbReference type="ARBA" id="ARBA00004653"/>
    </source>
</evidence>
<dbReference type="GO" id="GO:0000139">
    <property type="term" value="C:Golgi membrane"/>
    <property type="evidence" value="ECO:0007669"/>
    <property type="project" value="UniProtKB-SubCell"/>
</dbReference>
<feature type="transmembrane region" description="Helical" evidence="9">
    <location>
        <begin position="63"/>
        <end position="83"/>
    </location>
</feature>
<dbReference type="GO" id="GO:0005829">
    <property type="term" value="C:cytosol"/>
    <property type="evidence" value="ECO:0007669"/>
    <property type="project" value="GOC"/>
</dbReference>
<comment type="similarity">
    <text evidence="2">Belongs to the SYS1 family.</text>
</comment>
<evidence type="ECO:0000256" key="9">
    <source>
        <dbReference type="SAM" id="Phobius"/>
    </source>
</evidence>
<evidence type="ECO:0000256" key="5">
    <source>
        <dbReference type="ARBA" id="ARBA00022927"/>
    </source>
</evidence>
<gene>
    <name evidence="10" type="primary">YJL004C</name>
    <name evidence="10" type="ORF">SKUD_168602</name>
</gene>
<keyword evidence="8 9" id="KW-0472">Membrane</keyword>
<keyword evidence="3" id="KW-0813">Transport</keyword>
<accession>J5S149</accession>
<dbReference type="GO" id="GO:0006895">
    <property type="term" value="P:Golgi to endosome transport"/>
    <property type="evidence" value="ECO:0007669"/>
    <property type="project" value="TreeGrafter"/>
</dbReference>